<gene>
    <name evidence="22" type="ORF">FQN60_004795</name>
</gene>
<dbReference type="GO" id="GO:0004222">
    <property type="term" value="F:metalloendopeptidase activity"/>
    <property type="evidence" value="ECO:0007669"/>
    <property type="project" value="InterPro"/>
</dbReference>
<keyword evidence="12" id="KW-0865">Zymogen</keyword>
<evidence type="ECO:0000256" key="2">
    <source>
        <dbReference type="ARBA" id="ARBA00010370"/>
    </source>
</evidence>
<evidence type="ECO:0000256" key="10">
    <source>
        <dbReference type="ARBA" id="ARBA00022884"/>
    </source>
</evidence>
<dbReference type="Gene3D" id="3.30.70.330">
    <property type="match status" value="1"/>
</dbReference>
<reference evidence="22 23" key="1">
    <citation type="submission" date="2019-08" db="EMBL/GenBank/DDBJ databases">
        <title>A chromosome-level genome assembly, high-density linkage maps, and genome scans reveal the genomic architecture of hybrid incompatibilities underlying speciation via character displacement in darters (Percidae: Etheostominae).</title>
        <authorList>
            <person name="Moran R.L."/>
            <person name="Catchen J.M."/>
            <person name="Fuller R.C."/>
        </authorList>
    </citation>
    <scope>NUCLEOTIDE SEQUENCE [LARGE SCALE GENOMIC DNA]</scope>
    <source>
        <strain evidence="22">EspeVRDwgs_2016</strain>
        <tissue evidence="22">Muscle</tissue>
    </source>
</reference>
<dbReference type="InterPro" id="IPR006026">
    <property type="entry name" value="Peptidase_Metallo"/>
</dbReference>
<dbReference type="PROSITE" id="PS01358">
    <property type="entry name" value="ZF_RANBP2_1"/>
    <property type="match status" value="1"/>
</dbReference>
<dbReference type="InterPro" id="IPR036443">
    <property type="entry name" value="Znf_RanBP2_sf"/>
</dbReference>
<evidence type="ECO:0000256" key="19">
    <source>
        <dbReference type="SAM" id="MobiDB-lite"/>
    </source>
</evidence>
<protein>
    <submittedName>
        <fullName evidence="22">Uncharacterized protein</fullName>
    </submittedName>
</protein>
<dbReference type="Pfam" id="PF00413">
    <property type="entry name" value="Peptidase_M10"/>
    <property type="match status" value="1"/>
</dbReference>
<keyword evidence="8 15" id="KW-0862">Zinc</keyword>
<evidence type="ECO:0000313" key="23">
    <source>
        <dbReference type="Proteomes" id="UP000327493"/>
    </source>
</evidence>
<feature type="binding site" evidence="15">
    <location>
        <position position="661"/>
    </location>
    <ligand>
        <name>Ca(2+)</name>
        <dbReference type="ChEBI" id="CHEBI:29108"/>
        <label>3</label>
    </ligand>
</feature>
<evidence type="ECO:0000256" key="7">
    <source>
        <dbReference type="ARBA" id="ARBA00022801"/>
    </source>
</evidence>
<keyword evidence="7" id="KW-0378">Hydrolase</keyword>
<dbReference type="InterPro" id="IPR033739">
    <property type="entry name" value="M10A_MMP"/>
</dbReference>
<dbReference type="AlphaFoldDB" id="A0A5J5DKW3"/>
<feature type="binding site" evidence="15">
    <location>
        <position position="664"/>
    </location>
    <ligand>
        <name>Ca(2+)</name>
        <dbReference type="ChEBI" id="CHEBI:29108"/>
        <label>1</label>
    </ligand>
</feature>
<feature type="domain" description="RanBP2-type" evidence="21">
    <location>
        <begin position="340"/>
        <end position="371"/>
    </location>
</feature>
<dbReference type="GO" id="GO:0030198">
    <property type="term" value="P:extracellular matrix organization"/>
    <property type="evidence" value="ECO:0007669"/>
    <property type="project" value="TreeGrafter"/>
</dbReference>
<dbReference type="InterPro" id="IPR001876">
    <property type="entry name" value="Znf_RanBP2"/>
</dbReference>
<feature type="region of interest" description="Disordered" evidence="19">
    <location>
        <begin position="306"/>
        <end position="336"/>
    </location>
</feature>
<dbReference type="FunFam" id="4.10.1060.10:FF:000008">
    <property type="entry name" value="TATA-binding protein-associated factor 2N isoform X1"/>
    <property type="match status" value="1"/>
</dbReference>
<dbReference type="CDD" id="cd04278">
    <property type="entry name" value="ZnMc_MMP"/>
    <property type="match status" value="1"/>
</dbReference>
<keyword evidence="5" id="KW-0677">Repeat</keyword>
<comment type="similarity">
    <text evidence="2">Belongs to the peptidase M10A family.</text>
</comment>
<dbReference type="PANTHER" id="PTHR10201:SF298">
    <property type="entry name" value="MATRIX METALLOPROTEINASE-28"/>
    <property type="match status" value="1"/>
</dbReference>
<dbReference type="InterPro" id="IPR018487">
    <property type="entry name" value="Hemopexin-like_repeat"/>
</dbReference>
<dbReference type="PANTHER" id="PTHR10201">
    <property type="entry name" value="MATRIX METALLOPROTEINASE"/>
    <property type="match status" value="1"/>
</dbReference>
<accession>A0A5J5DKW3</accession>
<evidence type="ECO:0000256" key="11">
    <source>
        <dbReference type="ARBA" id="ARBA00023049"/>
    </source>
</evidence>
<dbReference type="Proteomes" id="UP000327493">
    <property type="component" value="Chromosome 3"/>
</dbReference>
<dbReference type="FunFam" id="3.40.390.10:FF:000021">
    <property type="entry name" value="Matrix metallopeptidase 28"/>
    <property type="match status" value="1"/>
</dbReference>
<dbReference type="GO" id="GO:0006508">
    <property type="term" value="P:proteolysis"/>
    <property type="evidence" value="ECO:0007669"/>
    <property type="project" value="UniProtKB-KW"/>
</dbReference>
<dbReference type="SUPFAM" id="SSF47090">
    <property type="entry name" value="PGBD-like"/>
    <property type="match status" value="1"/>
</dbReference>
<feature type="repeat" description="Hemopexin" evidence="18">
    <location>
        <begin position="812"/>
        <end position="858"/>
    </location>
</feature>
<feature type="binding site" evidence="15">
    <location>
        <position position="664"/>
    </location>
    <ligand>
        <name>Ca(2+)</name>
        <dbReference type="ChEBI" id="CHEBI:29108"/>
        <label>3</label>
    </ligand>
</feature>
<feature type="binding site" evidence="15">
    <location>
        <position position="773"/>
    </location>
    <ligand>
        <name>Ca(2+)</name>
        <dbReference type="ChEBI" id="CHEBI:29108"/>
        <label>5</label>
    </ligand>
</feature>
<feature type="binding site" evidence="15">
    <location>
        <position position="641"/>
    </location>
    <ligand>
        <name>Ca(2+)</name>
        <dbReference type="ChEBI" id="CHEBI:29108"/>
        <label>3</label>
    </ligand>
</feature>
<feature type="binding site" evidence="15">
    <location>
        <position position="634"/>
    </location>
    <ligand>
        <name>Zn(2+)</name>
        <dbReference type="ChEBI" id="CHEBI:29105"/>
        <label>1</label>
    </ligand>
</feature>
<comment type="cofactor">
    <cofactor evidence="15">
        <name>Ca(2+)</name>
        <dbReference type="ChEBI" id="CHEBI:29108"/>
    </cofactor>
    <text evidence="15">Can bind about 5 Ca(2+) ions per subunit.</text>
</comment>
<name>A0A5J5DKW3_9PERO</name>
<evidence type="ECO:0000256" key="9">
    <source>
        <dbReference type="ARBA" id="ARBA00022837"/>
    </source>
</evidence>
<dbReference type="GO" id="GO:0005615">
    <property type="term" value="C:extracellular space"/>
    <property type="evidence" value="ECO:0007669"/>
    <property type="project" value="TreeGrafter"/>
</dbReference>
<feature type="binding site" evidence="15">
    <location>
        <position position="863"/>
    </location>
    <ligand>
        <name>Ca(2+)</name>
        <dbReference type="ChEBI" id="CHEBI:29108"/>
        <label>5</label>
    </ligand>
</feature>
<dbReference type="Pfam" id="PF00641">
    <property type="entry name" value="Zn_ribbon_RanBP"/>
    <property type="match status" value="1"/>
</dbReference>
<evidence type="ECO:0000256" key="13">
    <source>
        <dbReference type="ARBA" id="ARBA00023242"/>
    </source>
</evidence>
<evidence type="ECO:0000256" key="8">
    <source>
        <dbReference type="ARBA" id="ARBA00022833"/>
    </source>
</evidence>
<feature type="binding site" evidence="15">
    <location>
        <position position="682"/>
    </location>
    <ligand>
        <name>Zn(2+)</name>
        <dbReference type="ChEBI" id="CHEBI:29105"/>
        <label>2</label>
        <note>catalytic</note>
    </ligand>
</feature>
<keyword evidence="9 15" id="KW-0106">Calcium</keyword>
<feature type="binding site" evidence="15">
    <location>
        <position position="700"/>
    </location>
    <ligand>
        <name>Zn(2+)</name>
        <dbReference type="ChEBI" id="CHEBI:29105"/>
        <label>2</label>
        <note>catalytic</note>
    </ligand>
</feature>
<dbReference type="InterPro" id="IPR000504">
    <property type="entry name" value="RRM_dom"/>
</dbReference>
<feature type="active site" evidence="14">
    <location>
        <position position="683"/>
    </location>
</feature>
<dbReference type="CDD" id="cd12535">
    <property type="entry name" value="RRM_FUS_TAF15"/>
    <property type="match status" value="1"/>
</dbReference>
<feature type="repeat" description="Hemopexin" evidence="18">
    <location>
        <begin position="905"/>
        <end position="952"/>
    </location>
</feature>
<dbReference type="GO" id="GO:0031012">
    <property type="term" value="C:extracellular matrix"/>
    <property type="evidence" value="ECO:0007669"/>
    <property type="project" value="InterPro"/>
</dbReference>
<keyword evidence="23" id="KW-1185">Reference proteome</keyword>
<dbReference type="Pfam" id="PF00045">
    <property type="entry name" value="Hemopexin"/>
    <property type="match status" value="2"/>
</dbReference>
<dbReference type="Pfam" id="PF01471">
    <property type="entry name" value="PG_binding_1"/>
    <property type="match status" value="1"/>
</dbReference>
<keyword evidence="4 15" id="KW-0479">Metal-binding</keyword>
<dbReference type="InterPro" id="IPR000585">
    <property type="entry name" value="Hemopexin-like_dom"/>
</dbReference>
<feature type="region of interest" description="Disordered" evidence="19">
    <location>
        <begin position="448"/>
        <end position="474"/>
    </location>
</feature>
<feature type="binding site" evidence="15">
    <location>
        <position position="632"/>
    </location>
    <ligand>
        <name>Zn(2+)</name>
        <dbReference type="ChEBI" id="CHEBI:29105"/>
        <label>1</label>
    </ligand>
</feature>
<dbReference type="CDD" id="cd00094">
    <property type="entry name" value="HX"/>
    <property type="match status" value="1"/>
</dbReference>
<dbReference type="SMART" id="SM00547">
    <property type="entry name" value="ZnF_RBZ"/>
    <property type="match status" value="1"/>
</dbReference>
<feature type="binding site" evidence="15">
    <location>
        <position position="642"/>
    </location>
    <ligand>
        <name>Ca(2+)</name>
        <dbReference type="ChEBI" id="CHEBI:29108"/>
        <label>3</label>
    </ligand>
</feature>
<dbReference type="SUPFAM" id="SSF50923">
    <property type="entry name" value="Hemopexin-like domain"/>
    <property type="match status" value="1"/>
</dbReference>
<proteinExistence type="inferred from homology"/>
<dbReference type="InterPro" id="IPR021190">
    <property type="entry name" value="Pept_M10A"/>
</dbReference>
<feature type="binding site" evidence="15">
    <location>
        <position position="622"/>
    </location>
    <ligand>
        <name>Ca(2+)</name>
        <dbReference type="ChEBI" id="CHEBI:29108"/>
        <label>2</label>
    </ligand>
</feature>
<feature type="compositionally biased region" description="Basic and acidic residues" evidence="19">
    <location>
        <begin position="194"/>
        <end position="204"/>
    </location>
</feature>
<dbReference type="InterPro" id="IPR024079">
    <property type="entry name" value="MetalloPept_cat_dom_sf"/>
</dbReference>
<keyword evidence="10 16" id="KW-0694">RNA-binding</keyword>
<keyword evidence="11" id="KW-0482">Metalloprotease</keyword>
<evidence type="ECO:0000259" key="21">
    <source>
        <dbReference type="PROSITE" id="PS50199"/>
    </source>
</evidence>
<evidence type="ECO:0000313" key="22">
    <source>
        <dbReference type="EMBL" id="KAA8593961.1"/>
    </source>
</evidence>
<evidence type="ECO:0000256" key="16">
    <source>
        <dbReference type="PROSITE-ProRule" id="PRU00176"/>
    </source>
</evidence>
<dbReference type="Gene3D" id="4.10.1060.10">
    <property type="entry name" value="Zinc finger, RanBP2-type"/>
    <property type="match status" value="1"/>
</dbReference>
<feature type="binding site" evidence="15">
    <location>
        <position position="659"/>
    </location>
    <ligand>
        <name>Zn(2+)</name>
        <dbReference type="ChEBI" id="CHEBI:29105"/>
        <label>1</label>
    </ligand>
</feature>
<evidence type="ECO:0000256" key="18">
    <source>
        <dbReference type="PROSITE-ProRule" id="PRU01011"/>
    </source>
</evidence>
<feature type="compositionally biased region" description="Gly residues" evidence="19">
    <location>
        <begin position="307"/>
        <end position="335"/>
    </location>
</feature>
<dbReference type="SUPFAM" id="SSF90209">
    <property type="entry name" value="Ran binding protein zinc finger-like"/>
    <property type="match status" value="1"/>
</dbReference>
<dbReference type="SUPFAM" id="SSF54928">
    <property type="entry name" value="RNA-binding domain, RBD"/>
    <property type="match status" value="1"/>
</dbReference>
<dbReference type="PRINTS" id="PR00138">
    <property type="entry name" value="MATRIXIN"/>
</dbReference>
<dbReference type="EMBL" id="VOFY01000003">
    <property type="protein sequence ID" value="KAA8593961.1"/>
    <property type="molecule type" value="Genomic_DNA"/>
</dbReference>
<dbReference type="GO" id="GO:0008270">
    <property type="term" value="F:zinc ion binding"/>
    <property type="evidence" value="ECO:0007669"/>
    <property type="project" value="UniProtKB-KW"/>
</dbReference>
<dbReference type="FunFam" id="3.30.70.330:FF:000246">
    <property type="entry name" value="TATA-binding protein-associated factor 2N isoform X1"/>
    <property type="match status" value="1"/>
</dbReference>
<dbReference type="FunFam" id="2.110.10.10:FF:000029">
    <property type="entry name" value="Matrix metallopeptidase 28"/>
    <property type="match status" value="1"/>
</dbReference>
<comment type="subcellular location">
    <subcellularLocation>
        <location evidence="1">Nucleus</location>
    </subcellularLocation>
</comment>
<sequence>MGHMADSRVDRVMDKEMAVALALMGGRVTVAMDNKVWRHKTVMARLPNRALIIMDRSHLGMAISCRQHRLLTAIKVPMVARVKEETAMDSKALLVGKEVVAAEAAMEDGAKVKEVFRVGGMDVTKEIVTKEEGATEAEAVAAMTVADMTAVVAMTVVEEVDLLVWEVVTVVATKITVVSDEHQNCVGGGGKNLSSRDFDSRDEPAGEQDNSDNNTIFVQGLGEDATVQEVGDFFKQIGIIKLNKKTGLPMINIYSDKATGQPKGECTVSFDDPPSAKAAINWFDGKEFNGRPIKVSFATRRAEFTQRGGGAAGGGGRGGRGGFRGRGAGGGGGGPSFDIKGGDWPCPNSSCGNMNFARRQECNKCGAPKPGDGGGFGGNYFFPWTKLLVSAIVEAEAVMAETEVVALEVVEVSVGEIVEETVGETVEATVEDSEGVTKWEQAEKAAVQADGEGRGRPASCKTPGGRVGSGTPRRDGEVFLEKYGYLHQDNHIHNAAEMQSAIREFQWLSRLPVTGELDSATLRQMAEPRCGVSDESSQQIWAQRVNAIFTGKSIALRRPQRHRRHSVAQAEKWYKRHLTYQVVNWPRHLTLGSVQLAVRVAFQLWSNVSGLVFQEAPEGPADIRLAFYEGDHNDGASNAFDGPGGTLAHAFLPRRGEAHFDMAERWTLNGHKGHNLFMVTAHEIGHTLGLEHSPVHHALMSPYYRKLGRSLVLSWDDIIAVQQLYGKPSGDHPVRLPGQVLHAALQEWEFTELHNARQTTGQPLYCQGVFDAITMDQNDTVLVFRGSVYWTVLAEGGVSGPLPLRQRWSDLPPAVEAAAFSPLDSKWYFFKGKRMWRYTGSVLDSGFPRKSSELGLPRHPDCAFYYAPLGHMVLFKGSRYSVLNLKTLHQEPYYPRRLADWTGVPQGTNGALTRPDGRLYLFREQRFWRFDPVKVRVTKEGQWAKDLGWTGCSNAPQSNNIF</sequence>
<dbReference type="Pfam" id="PF00076">
    <property type="entry name" value="RRM_1"/>
    <property type="match status" value="1"/>
</dbReference>
<dbReference type="PROSITE" id="PS50102">
    <property type="entry name" value="RRM"/>
    <property type="match status" value="1"/>
</dbReference>
<dbReference type="InterPro" id="IPR002477">
    <property type="entry name" value="Peptidoglycan-bd-like"/>
</dbReference>
<dbReference type="InterPro" id="IPR035979">
    <property type="entry name" value="RBD_domain_sf"/>
</dbReference>
<dbReference type="SUPFAM" id="SSF55486">
    <property type="entry name" value="Metalloproteases ('zincins'), catalytic domain"/>
    <property type="match status" value="1"/>
</dbReference>
<dbReference type="PROSITE" id="PS51642">
    <property type="entry name" value="HEMOPEXIN_2"/>
    <property type="match status" value="2"/>
</dbReference>
<feature type="binding site" description="in inhibited form" evidence="15">
    <location>
        <position position="530"/>
    </location>
    <ligand>
        <name>Zn(2+)</name>
        <dbReference type="ChEBI" id="CHEBI:29105"/>
        <label>2</label>
        <note>catalytic</note>
    </ligand>
</feature>
<dbReference type="GO" id="GO:0030574">
    <property type="term" value="P:collagen catabolic process"/>
    <property type="evidence" value="ECO:0007669"/>
    <property type="project" value="TreeGrafter"/>
</dbReference>
<evidence type="ECO:0000256" key="5">
    <source>
        <dbReference type="ARBA" id="ARBA00022737"/>
    </source>
</evidence>
<feature type="binding site" evidence="15">
    <location>
        <position position="818"/>
    </location>
    <ligand>
        <name>Ca(2+)</name>
        <dbReference type="ChEBI" id="CHEBI:29108"/>
        <label>5</label>
    </ligand>
</feature>
<evidence type="ECO:0000256" key="12">
    <source>
        <dbReference type="ARBA" id="ARBA00023145"/>
    </source>
</evidence>
<feature type="binding site" evidence="15">
    <location>
        <position position="771"/>
    </location>
    <ligand>
        <name>Ca(2+)</name>
        <dbReference type="ChEBI" id="CHEBI:29108"/>
        <label>4</label>
    </ligand>
</feature>
<evidence type="ECO:0000256" key="6">
    <source>
        <dbReference type="ARBA" id="ARBA00022771"/>
    </source>
</evidence>
<keyword evidence="6 17" id="KW-0863">Zinc-finger</keyword>
<evidence type="ECO:0000256" key="15">
    <source>
        <dbReference type="PIRSR" id="PIRSR621190-2"/>
    </source>
</evidence>
<organism evidence="22 23">
    <name type="scientific">Etheostoma spectabile</name>
    <name type="common">orangethroat darter</name>
    <dbReference type="NCBI Taxonomy" id="54343"/>
    <lineage>
        <taxon>Eukaryota</taxon>
        <taxon>Metazoa</taxon>
        <taxon>Chordata</taxon>
        <taxon>Craniata</taxon>
        <taxon>Vertebrata</taxon>
        <taxon>Euteleostomi</taxon>
        <taxon>Actinopterygii</taxon>
        <taxon>Neopterygii</taxon>
        <taxon>Teleostei</taxon>
        <taxon>Neoteleostei</taxon>
        <taxon>Acanthomorphata</taxon>
        <taxon>Eupercaria</taxon>
        <taxon>Perciformes</taxon>
        <taxon>Percoidei</taxon>
        <taxon>Percidae</taxon>
        <taxon>Etheostomatinae</taxon>
        <taxon>Etheostoma</taxon>
    </lineage>
</organism>
<dbReference type="InterPro" id="IPR012677">
    <property type="entry name" value="Nucleotide-bd_a/b_plait_sf"/>
</dbReference>
<dbReference type="InterPro" id="IPR001818">
    <property type="entry name" value="Pept_M10_metallopeptidase"/>
</dbReference>
<keyword evidence="13" id="KW-0539">Nucleus</keyword>
<dbReference type="Gene3D" id="3.40.390.10">
    <property type="entry name" value="Collagenase (Catalytic Domain)"/>
    <property type="match status" value="1"/>
</dbReference>
<evidence type="ECO:0000256" key="1">
    <source>
        <dbReference type="ARBA" id="ARBA00004123"/>
    </source>
</evidence>
<evidence type="ECO:0000256" key="14">
    <source>
        <dbReference type="PIRSR" id="PIRSR621190-1"/>
    </source>
</evidence>
<dbReference type="SMART" id="SM00235">
    <property type="entry name" value="ZnMc"/>
    <property type="match status" value="1"/>
</dbReference>
<feature type="binding site" evidence="15">
    <location>
        <position position="686"/>
    </location>
    <ligand>
        <name>Zn(2+)</name>
        <dbReference type="ChEBI" id="CHEBI:29105"/>
        <label>2</label>
        <note>catalytic</note>
    </ligand>
</feature>
<evidence type="ECO:0000256" key="4">
    <source>
        <dbReference type="ARBA" id="ARBA00022723"/>
    </source>
</evidence>
<dbReference type="Gene3D" id="2.110.10.10">
    <property type="entry name" value="Hemopexin-like domain"/>
    <property type="match status" value="1"/>
</dbReference>
<keyword evidence="3" id="KW-0645">Protease</keyword>
<dbReference type="SMART" id="SM00360">
    <property type="entry name" value="RRM"/>
    <property type="match status" value="1"/>
</dbReference>
<dbReference type="PROSITE" id="PS50199">
    <property type="entry name" value="ZF_RANBP2_2"/>
    <property type="match status" value="1"/>
</dbReference>
<feature type="binding site" evidence="15">
    <location>
        <position position="649"/>
    </location>
    <ligand>
        <name>Zn(2+)</name>
        <dbReference type="ChEBI" id="CHEBI:29105"/>
        <label>1</label>
    </ligand>
</feature>
<comment type="cofactor">
    <cofactor evidence="15">
        <name>Zn(2+)</name>
        <dbReference type="ChEBI" id="CHEBI:29105"/>
    </cofactor>
    <text evidence="15">Binds 2 Zn(2+) ions per subunit.</text>
</comment>
<evidence type="ECO:0000256" key="17">
    <source>
        <dbReference type="PROSITE-ProRule" id="PRU00322"/>
    </source>
</evidence>
<feature type="domain" description="RRM" evidence="20">
    <location>
        <begin position="214"/>
        <end position="300"/>
    </location>
</feature>
<feature type="binding site" evidence="15">
    <location>
        <position position="692"/>
    </location>
    <ligand>
        <name>Zn(2+)</name>
        <dbReference type="ChEBI" id="CHEBI:29105"/>
        <label>2</label>
        <note>catalytic</note>
    </ligand>
</feature>
<dbReference type="InterPro" id="IPR036375">
    <property type="entry name" value="Hemopexin-like_dom_sf"/>
</dbReference>
<dbReference type="GO" id="GO:0003723">
    <property type="term" value="F:RNA binding"/>
    <property type="evidence" value="ECO:0007669"/>
    <property type="project" value="UniProtKB-UniRule"/>
</dbReference>
<feature type="region of interest" description="Disordered" evidence="19">
    <location>
        <begin position="186"/>
        <end position="213"/>
    </location>
</feature>
<evidence type="ECO:0000259" key="20">
    <source>
        <dbReference type="PROSITE" id="PS50102"/>
    </source>
</evidence>
<comment type="caution">
    <text evidence="22">The sequence shown here is derived from an EMBL/GenBank/DDBJ whole genome shotgun (WGS) entry which is preliminary data.</text>
</comment>
<dbReference type="GO" id="GO:0005634">
    <property type="term" value="C:nucleus"/>
    <property type="evidence" value="ECO:0007669"/>
    <property type="project" value="UniProtKB-SubCell"/>
</dbReference>
<dbReference type="InterPro" id="IPR036365">
    <property type="entry name" value="PGBD-like_sf"/>
</dbReference>
<dbReference type="SMART" id="SM00120">
    <property type="entry name" value="HX"/>
    <property type="match status" value="4"/>
</dbReference>
<evidence type="ECO:0000256" key="3">
    <source>
        <dbReference type="ARBA" id="ARBA00022670"/>
    </source>
</evidence>